<reference evidence="2" key="1">
    <citation type="submission" date="2021-01" db="EMBL/GenBank/DDBJ databases">
        <authorList>
            <person name="Corre E."/>
            <person name="Pelletier E."/>
            <person name="Niang G."/>
            <person name="Scheremetjew M."/>
            <person name="Finn R."/>
            <person name="Kale V."/>
            <person name="Holt S."/>
            <person name="Cochrane G."/>
            <person name="Meng A."/>
            <person name="Brown T."/>
            <person name="Cohen L."/>
        </authorList>
    </citation>
    <scope>NUCLEOTIDE SEQUENCE</scope>
    <source>
        <strain evidence="2">379</strain>
    </source>
</reference>
<proteinExistence type="predicted"/>
<gene>
    <name evidence="2" type="ORF">EHUX00137_LOCUS33570</name>
</gene>
<organism evidence="2">
    <name type="scientific">Emiliania huxleyi</name>
    <name type="common">Coccolithophore</name>
    <name type="synonym">Pontosphaera huxleyi</name>
    <dbReference type="NCBI Taxonomy" id="2903"/>
    <lineage>
        <taxon>Eukaryota</taxon>
        <taxon>Haptista</taxon>
        <taxon>Haptophyta</taxon>
        <taxon>Prymnesiophyceae</taxon>
        <taxon>Isochrysidales</taxon>
        <taxon>Noelaerhabdaceae</taxon>
        <taxon>Emiliania</taxon>
    </lineage>
</organism>
<evidence type="ECO:0008006" key="3">
    <source>
        <dbReference type="Google" id="ProtNLM"/>
    </source>
</evidence>
<dbReference type="AlphaFoldDB" id="A0A7S3T923"/>
<evidence type="ECO:0000313" key="2">
    <source>
        <dbReference type="EMBL" id="CAE0576178.1"/>
    </source>
</evidence>
<sequence>MVHWSAPSSSATSRRMCESHVRAWSSDGKHSAAVFSMVNMLNITTLWYSLDNVSLGRLRYYDDWYGTEREEVKRPPTVHSCGEQVDVSPLGCGHTVTGIGYPSIMCQVSFSQMHLCPAQISWRRRALSLKVSYCKDHAPELPRVAVSACAPFFLNGLGLAAEQALRRVKLWVDFMAGVAGGSRQVGRVHLHVLNRGAEVRTMLLGARRQALVAAGVLRVRFWDYYEAVGANFSSNSHVEAPSARRGGDDPYTSPYHAYNLVYTKCLQEEQGSTEWMLIVDVDEYWKSVPRPPLPQLTVSQFLAAAPPRLQQHHFCVLTEECLRTFVGMARPKSAMRVGGGMCSWLGGGHVSLPATTGQPNECFPFPVKGERFDWGAFASRCVEAAQAPPAFSQLPNYFSHDAARVGARQEHACGLDGSSKDGGVPEFQLIGGRSVGRSPTPSSLHEG</sequence>
<evidence type="ECO:0000256" key="1">
    <source>
        <dbReference type="SAM" id="MobiDB-lite"/>
    </source>
</evidence>
<feature type="region of interest" description="Disordered" evidence="1">
    <location>
        <begin position="416"/>
        <end position="447"/>
    </location>
</feature>
<accession>A0A7S3T923</accession>
<protein>
    <recommendedName>
        <fullName evidence="3">Glycosyltransferase family 92 protein</fullName>
    </recommendedName>
</protein>
<name>A0A7S3T923_EMIHU</name>
<dbReference type="EMBL" id="HBIR01043020">
    <property type="protein sequence ID" value="CAE0576178.1"/>
    <property type="molecule type" value="Transcribed_RNA"/>
</dbReference>
<feature type="compositionally biased region" description="Polar residues" evidence="1">
    <location>
        <begin position="437"/>
        <end position="447"/>
    </location>
</feature>